<keyword evidence="4 7" id="KW-0812">Transmembrane</keyword>
<dbReference type="InterPro" id="IPR022357">
    <property type="entry name" value="MIP_CS"/>
</dbReference>
<evidence type="ECO:0000313" key="10">
    <source>
        <dbReference type="Proteomes" id="UP000233731"/>
    </source>
</evidence>
<sequence length="244" mass="25835">MEYSLMTKLAAECVGTAILMIFGNGAVADVDLEGTKGRHSGWLTIAMGYGFGVMFPVLMFGGVSGAHINPAMTLGQAVIGIFPWSQVLPYILAQLVGAALGQLVVYACYFPHYRMTKDPSPILGTFCTTDASGSLVNYFINEFFGTLVLVLGALCCLQGPWGSRGLAAASIVVGLIVWGLVTSLGGPTGPGLNPARDLVPRFLHWILPVPNKGDSRWREAWIPVVAPIIGAIVGAVIFKVFFAS</sequence>
<dbReference type="SUPFAM" id="SSF81338">
    <property type="entry name" value="Aquaporin-like"/>
    <property type="match status" value="1"/>
</dbReference>
<comment type="subcellular location">
    <subcellularLocation>
        <location evidence="1">Membrane</location>
        <topology evidence="1">Multi-pass membrane protein</topology>
    </subcellularLocation>
</comment>
<name>A0A2N3R946_9BIFI</name>
<dbReference type="PRINTS" id="PR00783">
    <property type="entry name" value="MINTRINSICP"/>
</dbReference>
<dbReference type="Gene3D" id="1.20.1080.10">
    <property type="entry name" value="Glycerol uptake facilitator protein"/>
    <property type="match status" value="1"/>
</dbReference>
<keyword evidence="6 8" id="KW-0472">Membrane</keyword>
<keyword evidence="5 8" id="KW-1133">Transmembrane helix</keyword>
<dbReference type="PANTHER" id="PTHR43829:SF9">
    <property type="entry name" value="AQUAPORIN-9"/>
    <property type="match status" value="1"/>
</dbReference>
<comment type="similarity">
    <text evidence="2 7">Belongs to the MIP/aquaporin (TC 1.A.8) family.</text>
</comment>
<evidence type="ECO:0000256" key="5">
    <source>
        <dbReference type="ARBA" id="ARBA00022989"/>
    </source>
</evidence>
<feature type="transmembrane region" description="Helical" evidence="8">
    <location>
        <begin position="220"/>
        <end position="242"/>
    </location>
</feature>
<feature type="transmembrane region" description="Helical" evidence="8">
    <location>
        <begin position="9"/>
        <end position="28"/>
    </location>
</feature>
<dbReference type="InterPro" id="IPR000425">
    <property type="entry name" value="MIP"/>
</dbReference>
<evidence type="ECO:0000256" key="6">
    <source>
        <dbReference type="ARBA" id="ARBA00023136"/>
    </source>
</evidence>
<evidence type="ECO:0000256" key="7">
    <source>
        <dbReference type="RuleBase" id="RU000477"/>
    </source>
</evidence>
<dbReference type="PROSITE" id="PS00221">
    <property type="entry name" value="MIP"/>
    <property type="match status" value="1"/>
</dbReference>
<feature type="transmembrane region" description="Helical" evidence="8">
    <location>
        <begin position="138"/>
        <end position="157"/>
    </location>
</feature>
<proteinExistence type="inferred from homology"/>
<gene>
    <name evidence="9" type="ORF">CQR44_1469</name>
</gene>
<feature type="transmembrane region" description="Helical" evidence="8">
    <location>
        <begin position="166"/>
        <end position="186"/>
    </location>
</feature>
<organism evidence="9 10">
    <name type="scientific">Bifidobacterium asteroides</name>
    <dbReference type="NCBI Taxonomy" id="1684"/>
    <lineage>
        <taxon>Bacteria</taxon>
        <taxon>Bacillati</taxon>
        <taxon>Actinomycetota</taxon>
        <taxon>Actinomycetes</taxon>
        <taxon>Bifidobacteriales</taxon>
        <taxon>Bifidobacteriaceae</taxon>
        <taxon>Bifidobacterium</taxon>
    </lineage>
</organism>
<dbReference type="Proteomes" id="UP000233731">
    <property type="component" value="Unassembled WGS sequence"/>
</dbReference>
<dbReference type="GO" id="GO:0005886">
    <property type="term" value="C:plasma membrane"/>
    <property type="evidence" value="ECO:0007669"/>
    <property type="project" value="TreeGrafter"/>
</dbReference>
<reference evidence="9 10" key="1">
    <citation type="submission" date="2017-10" db="EMBL/GenBank/DDBJ databases">
        <title>Bifidobacterium genomics.</title>
        <authorList>
            <person name="Lugli G.A."/>
            <person name="Milani C."/>
            <person name="Mancabelli L."/>
        </authorList>
    </citation>
    <scope>NUCLEOTIDE SEQUENCE [LARGE SCALE GENOMIC DNA]</scope>
    <source>
        <strain evidence="9 10">1460B</strain>
    </source>
</reference>
<comment type="caution">
    <text evidence="9">The sequence shown here is derived from an EMBL/GenBank/DDBJ whole genome shotgun (WGS) entry which is preliminary data.</text>
</comment>
<evidence type="ECO:0000256" key="2">
    <source>
        <dbReference type="ARBA" id="ARBA00006175"/>
    </source>
</evidence>
<feature type="transmembrane region" description="Helical" evidence="8">
    <location>
        <begin position="87"/>
        <end position="112"/>
    </location>
</feature>
<evidence type="ECO:0000256" key="4">
    <source>
        <dbReference type="ARBA" id="ARBA00022692"/>
    </source>
</evidence>
<protein>
    <submittedName>
        <fullName evidence="9">Glycerol uptake permease</fullName>
    </submittedName>
</protein>
<dbReference type="Pfam" id="PF00230">
    <property type="entry name" value="MIP"/>
    <property type="match status" value="1"/>
</dbReference>
<dbReference type="PANTHER" id="PTHR43829">
    <property type="entry name" value="AQUAPORIN OR AQUAGLYCEROPORIN RELATED"/>
    <property type="match status" value="1"/>
</dbReference>
<dbReference type="GO" id="GO:0015254">
    <property type="term" value="F:glycerol channel activity"/>
    <property type="evidence" value="ECO:0007669"/>
    <property type="project" value="TreeGrafter"/>
</dbReference>
<dbReference type="EMBL" id="PCHJ01000017">
    <property type="protein sequence ID" value="PKV08510.1"/>
    <property type="molecule type" value="Genomic_DNA"/>
</dbReference>
<dbReference type="InterPro" id="IPR050363">
    <property type="entry name" value="MIP/Aquaporin"/>
</dbReference>
<evidence type="ECO:0000256" key="1">
    <source>
        <dbReference type="ARBA" id="ARBA00004141"/>
    </source>
</evidence>
<accession>A0A2N3R946</accession>
<evidence type="ECO:0000313" key="9">
    <source>
        <dbReference type="EMBL" id="PKV08510.1"/>
    </source>
</evidence>
<evidence type="ECO:0000256" key="8">
    <source>
        <dbReference type="SAM" id="Phobius"/>
    </source>
</evidence>
<feature type="transmembrane region" description="Helical" evidence="8">
    <location>
        <begin position="40"/>
        <end position="66"/>
    </location>
</feature>
<dbReference type="CDD" id="cd00333">
    <property type="entry name" value="MIP"/>
    <property type="match status" value="1"/>
</dbReference>
<evidence type="ECO:0000256" key="3">
    <source>
        <dbReference type="ARBA" id="ARBA00022448"/>
    </source>
</evidence>
<dbReference type="NCBIfam" id="TIGR00861">
    <property type="entry name" value="MIP"/>
    <property type="match status" value="1"/>
</dbReference>
<dbReference type="InterPro" id="IPR023271">
    <property type="entry name" value="Aquaporin-like"/>
</dbReference>
<dbReference type="RefSeq" id="WP_101432955.1">
    <property type="nucleotide sequence ID" value="NZ_PCHJ01000017.1"/>
</dbReference>
<keyword evidence="3 7" id="KW-0813">Transport</keyword>
<dbReference type="AlphaFoldDB" id="A0A2N3R946"/>